<evidence type="ECO:0000313" key="1">
    <source>
        <dbReference type="EMBL" id="MBW0543601.1"/>
    </source>
</evidence>
<evidence type="ECO:0000313" key="2">
    <source>
        <dbReference type="Proteomes" id="UP000765509"/>
    </source>
</evidence>
<dbReference type="EMBL" id="AVOT02048377">
    <property type="protein sequence ID" value="MBW0543601.1"/>
    <property type="molecule type" value="Genomic_DNA"/>
</dbReference>
<dbReference type="AlphaFoldDB" id="A0A9Q3FNT6"/>
<reference evidence="1" key="1">
    <citation type="submission" date="2021-03" db="EMBL/GenBank/DDBJ databases">
        <title>Draft genome sequence of rust myrtle Austropuccinia psidii MF-1, a brazilian biotype.</title>
        <authorList>
            <person name="Quecine M.C."/>
            <person name="Pachon D.M.R."/>
            <person name="Bonatelli M.L."/>
            <person name="Correr F.H."/>
            <person name="Franceschini L.M."/>
            <person name="Leite T.F."/>
            <person name="Margarido G.R.A."/>
            <person name="Almeida C.A."/>
            <person name="Ferrarezi J.A."/>
            <person name="Labate C.A."/>
        </authorList>
    </citation>
    <scope>NUCLEOTIDE SEQUENCE</scope>
    <source>
        <strain evidence="1">MF-1</strain>
    </source>
</reference>
<gene>
    <name evidence="1" type="ORF">O181_083316</name>
</gene>
<dbReference type="Proteomes" id="UP000765509">
    <property type="component" value="Unassembled WGS sequence"/>
</dbReference>
<protein>
    <submittedName>
        <fullName evidence="1">Uncharacterized protein</fullName>
    </submittedName>
</protein>
<comment type="caution">
    <text evidence="1">The sequence shown here is derived from an EMBL/GenBank/DDBJ whole genome shotgun (WGS) entry which is preliminary data.</text>
</comment>
<keyword evidence="2" id="KW-1185">Reference proteome</keyword>
<name>A0A9Q3FNT6_9BASI</name>
<sequence>MNYAFGYSKQEWDKSHKHPEFKVGYLILVSTLNFNNIKGPKKLKDSFAGPFIIKSLNGTNAVQVELSGELENKHPTFPFGLVKHYTSSDKELFPLRNETPLEGCPLDQSEERKVLKVLKGRILRGKMKENTWSGTEIHNMKMNVL</sequence>
<organism evidence="1 2">
    <name type="scientific">Austropuccinia psidii MF-1</name>
    <dbReference type="NCBI Taxonomy" id="1389203"/>
    <lineage>
        <taxon>Eukaryota</taxon>
        <taxon>Fungi</taxon>
        <taxon>Dikarya</taxon>
        <taxon>Basidiomycota</taxon>
        <taxon>Pucciniomycotina</taxon>
        <taxon>Pucciniomycetes</taxon>
        <taxon>Pucciniales</taxon>
        <taxon>Sphaerophragmiaceae</taxon>
        <taxon>Austropuccinia</taxon>
    </lineage>
</organism>
<accession>A0A9Q3FNT6</accession>
<proteinExistence type="predicted"/>